<feature type="domain" description="CBS" evidence="3">
    <location>
        <begin position="7"/>
        <end position="64"/>
    </location>
</feature>
<dbReference type="EMBL" id="CP065383">
    <property type="protein sequence ID" value="QPM69354.1"/>
    <property type="molecule type" value="Genomic_DNA"/>
</dbReference>
<feature type="domain" description="CBS" evidence="3">
    <location>
        <begin position="91"/>
        <end position="144"/>
    </location>
</feature>
<dbReference type="PANTHER" id="PTHR43080">
    <property type="entry name" value="CBS DOMAIN-CONTAINING PROTEIN CBSX3, MITOCHONDRIAL"/>
    <property type="match status" value="1"/>
</dbReference>
<name>A0A7T1ANV4_ATRLM</name>
<dbReference type="RefSeq" id="WP_218111830.1">
    <property type="nucleotide sequence ID" value="NZ_CP065383.1"/>
</dbReference>
<evidence type="ECO:0000256" key="1">
    <source>
        <dbReference type="ARBA" id="ARBA00023122"/>
    </source>
</evidence>
<gene>
    <name evidence="4" type="ORF">RT761_02584</name>
</gene>
<evidence type="ECO:0000256" key="2">
    <source>
        <dbReference type="PROSITE-ProRule" id="PRU00703"/>
    </source>
</evidence>
<dbReference type="SMART" id="SM00116">
    <property type="entry name" value="CBS"/>
    <property type="match status" value="2"/>
</dbReference>
<dbReference type="Proteomes" id="UP000594463">
    <property type="component" value="Chromosome"/>
</dbReference>
<dbReference type="PANTHER" id="PTHR43080:SF2">
    <property type="entry name" value="CBS DOMAIN-CONTAINING PROTEIN"/>
    <property type="match status" value="1"/>
</dbReference>
<dbReference type="InterPro" id="IPR051257">
    <property type="entry name" value="Diverse_CBS-Domain"/>
</dbReference>
<keyword evidence="1 2" id="KW-0129">CBS domain</keyword>
<evidence type="ECO:0000259" key="3">
    <source>
        <dbReference type="PROSITE" id="PS51371"/>
    </source>
</evidence>
<evidence type="ECO:0000313" key="5">
    <source>
        <dbReference type="Proteomes" id="UP000594463"/>
    </source>
</evidence>
<reference evidence="4 5" key="1">
    <citation type="journal article" date="2021" name="Nat. Commun.">
        <title>Isolation of a member of the candidate phylum Atribacteria reveals a unique cell membrane structure.</title>
        <authorList>
            <person name="Taiki K."/>
            <person name="Nobu M.K."/>
            <person name="Kusada H."/>
            <person name="Meng X.-Y."/>
            <person name="Hosoki N."/>
            <person name="Uematsu K."/>
            <person name="Yoshioka H."/>
            <person name="Kamagata Y."/>
            <person name="Tamaki H."/>
        </authorList>
    </citation>
    <scope>NUCLEOTIDE SEQUENCE [LARGE SCALE GENOMIC DNA]</scope>
    <source>
        <strain evidence="4 5">RT761</strain>
    </source>
</reference>
<dbReference type="SUPFAM" id="SSF54631">
    <property type="entry name" value="CBS-domain pair"/>
    <property type="match status" value="1"/>
</dbReference>
<dbReference type="InterPro" id="IPR046342">
    <property type="entry name" value="CBS_dom_sf"/>
</dbReference>
<dbReference type="AlphaFoldDB" id="A0A7T1ANV4"/>
<organism evidence="4 5">
    <name type="scientific">Atribacter laminatus</name>
    <dbReference type="NCBI Taxonomy" id="2847778"/>
    <lineage>
        <taxon>Bacteria</taxon>
        <taxon>Pseudomonadati</taxon>
        <taxon>Atribacterota</taxon>
        <taxon>Atribacteria</taxon>
        <taxon>Atribacterales</taxon>
        <taxon>Atribacteraceae</taxon>
        <taxon>Atribacter</taxon>
    </lineage>
</organism>
<keyword evidence="5" id="KW-1185">Reference proteome</keyword>
<dbReference type="CDD" id="cd02205">
    <property type="entry name" value="CBS_pair_SF"/>
    <property type="match status" value="1"/>
</dbReference>
<dbReference type="Pfam" id="PF00571">
    <property type="entry name" value="CBS"/>
    <property type="match status" value="2"/>
</dbReference>
<dbReference type="PROSITE" id="PS51371">
    <property type="entry name" value="CBS"/>
    <property type="match status" value="2"/>
</dbReference>
<evidence type="ECO:0000313" key="4">
    <source>
        <dbReference type="EMBL" id="QPM69354.1"/>
    </source>
</evidence>
<dbReference type="KEGG" id="alam:RT761_02584"/>
<proteinExistence type="predicted"/>
<accession>A0A7T1ANV4</accession>
<sequence length="144" mass="16576">MFIEEIMIPEAPTVNDFDTVGDTIQFLNRRKLSGVPVVDLEQNLVGYFSGTDFFNYIQSEVKKEIGGAILSFYEFRKKMREVFDKEVSEFLSEKSEFLEVSQTEEDAIHFFLQSDLESVPVVRMGKVVGMLSKTKLLQVMLENK</sequence>
<dbReference type="Gene3D" id="3.10.580.10">
    <property type="entry name" value="CBS-domain"/>
    <property type="match status" value="1"/>
</dbReference>
<dbReference type="InterPro" id="IPR000644">
    <property type="entry name" value="CBS_dom"/>
</dbReference>
<protein>
    <recommendedName>
        <fullName evidence="3">CBS domain-containing protein</fullName>
    </recommendedName>
</protein>